<dbReference type="InterPro" id="IPR036291">
    <property type="entry name" value="NAD(P)-bd_dom_sf"/>
</dbReference>
<protein>
    <submittedName>
        <fullName evidence="5">Gfo/Idh/MocA family oxidoreductase</fullName>
    </submittedName>
</protein>
<feature type="domain" description="GFO/IDH/MocA-like oxidoreductase" evidence="4">
    <location>
        <begin position="139"/>
        <end position="256"/>
    </location>
</feature>
<dbReference type="Gene3D" id="3.40.50.720">
    <property type="entry name" value="NAD(P)-binding Rossmann-like Domain"/>
    <property type="match status" value="1"/>
</dbReference>
<comment type="similarity">
    <text evidence="1">Belongs to the Gfo/Idh/MocA family.</text>
</comment>
<dbReference type="GO" id="GO:0000166">
    <property type="term" value="F:nucleotide binding"/>
    <property type="evidence" value="ECO:0007669"/>
    <property type="project" value="InterPro"/>
</dbReference>
<dbReference type="Pfam" id="PF01408">
    <property type="entry name" value="GFO_IDH_MocA"/>
    <property type="match status" value="1"/>
</dbReference>
<evidence type="ECO:0000259" key="4">
    <source>
        <dbReference type="Pfam" id="PF22725"/>
    </source>
</evidence>
<evidence type="ECO:0000256" key="2">
    <source>
        <dbReference type="ARBA" id="ARBA00023002"/>
    </source>
</evidence>
<evidence type="ECO:0000313" key="5">
    <source>
        <dbReference type="EMBL" id="HIX73045.1"/>
    </source>
</evidence>
<evidence type="ECO:0000256" key="1">
    <source>
        <dbReference type="ARBA" id="ARBA00010928"/>
    </source>
</evidence>
<dbReference type="PANTHER" id="PTHR22604">
    <property type="entry name" value="OXIDOREDUCTASES"/>
    <property type="match status" value="1"/>
</dbReference>
<evidence type="ECO:0000313" key="6">
    <source>
        <dbReference type="Proteomes" id="UP000886805"/>
    </source>
</evidence>
<dbReference type="Pfam" id="PF22725">
    <property type="entry name" value="GFO_IDH_MocA_C3"/>
    <property type="match status" value="1"/>
</dbReference>
<sequence length="335" mass="37701">MANINNASDKKELNWAVLGTGVIANQMASALHDMGRQLYGVANRTYEKAVTFAEKYGVKKVFPTYESVFDDPEVDVVYITTPHNTHYPYMKAALEHGKHLFVEKSITLNSRELSEMRALAEEKGLVLAEAMTIWHMPLYKKLWEIVDSGRLGKVQIITMNFGSFKEYDMNNRFFNMNLAGGAMLDIGVYALSIVRSFMDSCPDKILSQMKPSPTGSDEQATMLLMNKEGQMATVALSMHSKQPKRAMISCEKGYIEIMEYPRADRAVIVDAETGAQEEITAGNTANALQYEMLDMEAAILEGKIDVMRLSDSCDVMDMMTALRKEWGMKYPGEEW</sequence>
<dbReference type="SUPFAM" id="SSF51735">
    <property type="entry name" value="NAD(P)-binding Rossmann-fold domains"/>
    <property type="match status" value="1"/>
</dbReference>
<keyword evidence="2" id="KW-0560">Oxidoreductase</keyword>
<dbReference type="InterPro" id="IPR050984">
    <property type="entry name" value="Gfo/Idh/MocA_domain"/>
</dbReference>
<dbReference type="SUPFAM" id="SSF55347">
    <property type="entry name" value="Glyceraldehyde-3-phosphate dehydrogenase-like, C-terminal domain"/>
    <property type="match status" value="1"/>
</dbReference>
<name>A0A9D2BE06_9FIRM</name>
<reference evidence="5" key="2">
    <citation type="submission" date="2021-04" db="EMBL/GenBank/DDBJ databases">
        <authorList>
            <person name="Gilroy R."/>
        </authorList>
    </citation>
    <scope>NUCLEOTIDE SEQUENCE</scope>
    <source>
        <strain evidence="5">ChiSxjej3B15-1167</strain>
    </source>
</reference>
<comment type="caution">
    <text evidence="5">The sequence shown here is derived from an EMBL/GenBank/DDBJ whole genome shotgun (WGS) entry which is preliminary data.</text>
</comment>
<evidence type="ECO:0000259" key="3">
    <source>
        <dbReference type="Pfam" id="PF01408"/>
    </source>
</evidence>
<dbReference type="Proteomes" id="UP000886805">
    <property type="component" value="Unassembled WGS sequence"/>
</dbReference>
<proteinExistence type="inferred from homology"/>
<feature type="domain" description="Gfo/Idh/MocA-like oxidoreductase N-terminal" evidence="3">
    <location>
        <begin position="13"/>
        <end position="128"/>
    </location>
</feature>
<organism evidence="5 6">
    <name type="scientific">Candidatus Anaerobutyricum stercoripullorum</name>
    <dbReference type="NCBI Taxonomy" id="2838456"/>
    <lineage>
        <taxon>Bacteria</taxon>
        <taxon>Bacillati</taxon>
        <taxon>Bacillota</taxon>
        <taxon>Clostridia</taxon>
        <taxon>Lachnospirales</taxon>
        <taxon>Lachnospiraceae</taxon>
        <taxon>Anaerobutyricum</taxon>
    </lineage>
</organism>
<dbReference type="Gene3D" id="3.30.360.10">
    <property type="entry name" value="Dihydrodipicolinate Reductase, domain 2"/>
    <property type="match status" value="1"/>
</dbReference>
<dbReference type="PANTHER" id="PTHR22604:SF105">
    <property type="entry name" value="TRANS-1,2-DIHYDROBENZENE-1,2-DIOL DEHYDROGENASE"/>
    <property type="match status" value="1"/>
</dbReference>
<dbReference type="AlphaFoldDB" id="A0A9D2BE06"/>
<reference evidence="5" key="1">
    <citation type="journal article" date="2021" name="PeerJ">
        <title>Extensive microbial diversity within the chicken gut microbiome revealed by metagenomics and culture.</title>
        <authorList>
            <person name="Gilroy R."/>
            <person name="Ravi A."/>
            <person name="Getino M."/>
            <person name="Pursley I."/>
            <person name="Horton D.L."/>
            <person name="Alikhan N.F."/>
            <person name="Baker D."/>
            <person name="Gharbi K."/>
            <person name="Hall N."/>
            <person name="Watson M."/>
            <person name="Adriaenssens E.M."/>
            <person name="Foster-Nyarko E."/>
            <person name="Jarju S."/>
            <person name="Secka A."/>
            <person name="Antonio M."/>
            <person name="Oren A."/>
            <person name="Chaudhuri R.R."/>
            <person name="La Ragione R."/>
            <person name="Hildebrand F."/>
            <person name="Pallen M.J."/>
        </authorList>
    </citation>
    <scope>NUCLEOTIDE SEQUENCE</scope>
    <source>
        <strain evidence="5">ChiSxjej3B15-1167</strain>
    </source>
</reference>
<dbReference type="EMBL" id="DXEQ01000254">
    <property type="protein sequence ID" value="HIX73045.1"/>
    <property type="molecule type" value="Genomic_DNA"/>
</dbReference>
<dbReference type="InterPro" id="IPR055170">
    <property type="entry name" value="GFO_IDH_MocA-like_dom"/>
</dbReference>
<accession>A0A9D2BE06</accession>
<dbReference type="GO" id="GO:0016491">
    <property type="term" value="F:oxidoreductase activity"/>
    <property type="evidence" value="ECO:0007669"/>
    <property type="project" value="UniProtKB-KW"/>
</dbReference>
<gene>
    <name evidence="5" type="ORF">H9849_08490</name>
</gene>
<dbReference type="InterPro" id="IPR000683">
    <property type="entry name" value="Gfo/Idh/MocA-like_OxRdtase_N"/>
</dbReference>